<dbReference type="AlphaFoldDB" id="A0A926S5B3"/>
<proteinExistence type="predicted"/>
<accession>A0A926S5B3</accession>
<reference evidence="1" key="1">
    <citation type="submission" date="2020-09" db="EMBL/GenBank/DDBJ databases">
        <title>Novel species of Mucilaginibacter isolated from a glacier on the Tibetan Plateau.</title>
        <authorList>
            <person name="Liu Q."/>
            <person name="Xin Y.-H."/>
        </authorList>
    </citation>
    <scope>NUCLEOTIDE SEQUENCE</scope>
    <source>
        <strain evidence="1">ZB1P21</strain>
    </source>
</reference>
<comment type="caution">
    <text evidence="1">The sequence shown here is derived from an EMBL/GenBank/DDBJ whole genome shotgun (WGS) entry which is preliminary data.</text>
</comment>
<dbReference type="RefSeq" id="WP_191161679.1">
    <property type="nucleotide sequence ID" value="NZ_JACWMX010000002.1"/>
</dbReference>
<name>A0A926S5B3_9SPHI</name>
<sequence length="95" mass="11189">MERNIEWFRDEIAPVLLGYEIIYSYFEKGDFGSLNQVEFNSPKLGGNIDFWGLNWLGVLLWNYEEKKELINVLLEPNEELSKEKTLSDLLNFLKA</sequence>
<evidence type="ECO:0000313" key="1">
    <source>
        <dbReference type="EMBL" id="MBD1392591.1"/>
    </source>
</evidence>
<dbReference type="EMBL" id="JACWMX010000002">
    <property type="protein sequence ID" value="MBD1392591.1"/>
    <property type="molecule type" value="Genomic_DNA"/>
</dbReference>
<organism evidence="1 2">
    <name type="scientific">Mucilaginibacter glaciei</name>
    <dbReference type="NCBI Taxonomy" id="2772109"/>
    <lineage>
        <taxon>Bacteria</taxon>
        <taxon>Pseudomonadati</taxon>
        <taxon>Bacteroidota</taxon>
        <taxon>Sphingobacteriia</taxon>
        <taxon>Sphingobacteriales</taxon>
        <taxon>Sphingobacteriaceae</taxon>
        <taxon>Mucilaginibacter</taxon>
    </lineage>
</organism>
<evidence type="ECO:0000313" key="2">
    <source>
        <dbReference type="Proteomes" id="UP000619078"/>
    </source>
</evidence>
<keyword evidence="2" id="KW-1185">Reference proteome</keyword>
<protein>
    <submittedName>
        <fullName evidence="1">Uncharacterized protein</fullName>
    </submittedName>
</protein>
<gene>
    <name evidence="1" type="ORF">IDJ76_05745</name>
</gene>
<dbReference type="Proteomes" id="UP000619078">
    <property type="component" value="Unassembled WGS sequence"/>
</dbReference>